<keyword evidence="1" id="KW-0472">Membrane</keyword>
<dbReference type="AlphaFoldDB" id="A0A0M0KEE2"/>
<dbReference type="OrthoDB" id="2328241at2"/>
<feature type="transmembrane region" description="Helical" evidence="1">
    <location>
        <begin position="41"/>
        <end position="64"/>
    </location>
</feature>
<dbReference type="EMBL" id="LILC01000037">
    <property type="protein sequence ID" value="KOO37164.1"/>
    <property type="molecule type" value="Genomic_DNA"/>
</dbReference>
<keyword evidence="1" id="KW-1133">Transmembrane helix</keyword>
<keyword evidence="3" id="KW-1185">Reference proteome</keyword>
<dbReference type="PATRIC" id="fig|284581.3.peg.3252"/>
<reference evidence="3" key="1">
    <citation type="submission" date="2015-08" db="EMBL/GenBank/DDBJ databases">
        <title>Fjat-14210 dsm16467.</title>
        <authorList>
            <person name="Liu B."/>
            <person name="Wang J."/>
            <person name="Zhu Y."/>
            <person name="Liu G."/>
            <person name="Chen Q."/>
            <person name="Chen Z."/>
            <person name="Lan J."/>
            <person name="Che J."/>
            <person name="Ge C."/>
            <person name="Shi H."/>
            <person name="Pan Z."/>
            <person name="Liu X."/>
        </authorList>
    </citation>
    <scope>NUCLEOTIDE SEQUENCE [LARGE SCALE GENOMIC DNA]</scope>
    <source>
        <strain evidence="3">DSM 16467</strain>
    </source>
</reference>
<evidence type="ECO:0000313" key="3">
    <source>
        <dbReference type="Proteomes" id="UP000037558"/>
    </source>
</evidence>
<evidence type="ECO:0000256" key="1">
    <source>
        <dbReference type="SAM" id="Phobius"/>
    </source>
</evidence>
<dbReference type="STRING" id="284581.AMD01_22015"/>
<comment type="caution">
    <text evidence="2">The sequence shown here is derived from an EMBL/GenBank/DDBJ whole genome shotgun (WGS) entry which is preliminary data.</text>
</comment>
<sequence length="102" mass="11629">MEVRKILSALCYFSIFFAPFLLPVVVYFITNEYEVKRDAKAALLSHVFPVVLIPVFTLLYFYSIDSDSTAFYGFLLLVVISAIIIFIVIVWNIVKGIKALLN</sequence>
<evidence type="ECO:0008006" key="4">
    <source>
        <dbReference type="Google" id="ProtNLM"/>
    </source>
</evidence>
<feature type="transmembrane region" description="Helical" evidence="1">
    <location>
        <begin position="70"/>
        <end position="94"/>
    </location>
</feature>
<dbReference type="RefSeq" id="WP_053403593.1">
    <property type="nucleotide sequence ID" value="NZ_CP061868.1"/>
</dbReference>
<evidence type="ECO:0000313" key="2">
    <source>
        <dbReference type="EMBL" id="KOO37164.1"/>
    </source>
</evidence>
<feature type="transmembrane region" description="Helical" evidence="1">
    <location>
        <begin position="6"/>
        <end position="29"/>
    </location>
</feature>
<organism evidence="2 3">
    <name type="scientific">Priestia koreensis</name>
    <dbReference type="NCBI Taxonomy" id="284581"/>
    <lineage>
        <taxon>Bacteria</taxon>
        <taxon>Bacillati</taxon>
        <taxon>Bacillota</taxon>
        <taxon>Bacilli</taxon>
        <taxon>Bacillales</taxon>
        <taxon>Bacillaceae</taxon>
        <taxon>Priestia</taxon>
    </lineage>
</organism>
<name>A0A0M0KEE2_9BACI</name>
<proteinExistence type="predicted"/>
<keyword evidence="1" id="KW-0812">Transmembrane</keyword>
<accession>A0A0M0KEE2</accession>
<protein>
    <recommendedName>
        <fullName evidence="4">DUF4870 domain-containing protein</fullName>
    </recommendedName>
</protein>
<dbReference type="Proteomes" id="UP000037558">
    <property type="component" value="Unassembled WGS sequence"/>
</dbReference>
<gene>
    <name evidence="2" type="ORF">AMD01_22015</name>
</gene>